<evidence type="ECO:0000313" key="8">
    <source>
        <dbReference type="EMBL" id="SFL43309.1"/>
    </source>
</evidence>
<keyword evidence="2 5" id="KW-0689">Ribosomal protein</keyword>
<evidence type="ECO:0000313" key="10">
    <source>
        <dbReference type="EMBL" id="WEA13617.1"/>
    </source>
</evidence>
<dbReference type="InterPro" id="IPR005706">
    <property type="entry name" value="Ribosomal_uS2_bac/mit/plastid"/>
</dbReference>
<dbReference type="SUPFAM" id="SSF52313">
    <property type="entry name" value="Ribosomal protein S2"/>
    <property type="match status" value="1"/>
</dbReference>
<evidence type="ECO:0000256" key="1">
    <source>
        <dbReference type="ARBA" id="ARBA00006242"/>
    </source>
</evidence>
<dbReference type="InterPro" id="IPR018130">
    <property type="entry name" value="Ribosomal_uS2_CS"/>
</dbReference>
<evidence type="ECO:0000313" key="12">
    <source>
        <dbReference type="Proteomes" id="UP000504756"/>
    </source>
</evidence>
<dbReference type="HAMAP" id="MF_00291_B">
    <property type="entry name" value="Ribosomal_uS2_B"/>
    <property type="match status" value="1"/>
</dbReference>
<protein>
    <recommendedName>
        <fullName evidence="4 5">Small ribosomal subunit protein uS2</fullName>
    </recommendedName>
</protein>
<evidence type="ECO:0000313" key="9">
    <source>
        <dbReference type="EMBL" id="UYT10171.1"/>
    </source>
</evidence>
<dbReference type="EMBL" id="JARYTV010000009">
    <property type="protein sequence ID" value="MDH7960591.1"/>
    <property type="molecule type" value="Genomic_DNA"/>
</dbReference>
<gene>
    <name evidence="5 6" type="primary">rpsB</name>
    <name evidence="6" type="ORF">ikelab_17230</name>
    <name evidence="9" type="ORF">OF801_09475</name>
    <name evidence="10" type="ORF">PWF74_08945</name>
    <name evidence="7" type="ORF">QHR29_08975</name>
    <name evidence="8" type="ORF">SAMN05216438_10978</name>
</gene>
<dbReference type="PATRIC" id="fig|1363.32.peg.924"/>
<dbReference type="NCBIfam" id="TIGR01011">
    <property type="entry name" value="rpsB_bact"/>
    <property type="match status" value="1"/>
</dbReference>
<reference evidence="10" key="4">
    <citation type="submission" date="2023-02" db="EMBL/GenBank/DDBJ databases">
        <title>Comparative genomics and fermentation flavor characterization of five lactic acid bacteria reveal flavor biosynthesis metabolic pathways in fermented muskmelon puree.</title>
        <authorList>
            <person name="Yuan L."/>
            <person name="Li M."/>
            <person name="Xu X."/>
            <person name="Lao F."/>
            <person name="Wu J."/>
        </authorList>
    </citation>
    <scope>NUCLEOTIDE SEQUENCE</scope>
    <source>
        <strain evidence="10">Pa-2</strain>
    </source>
</reference>
<dbReference type="GO" id="GO:0022627">
    <property type="term" value="C:cytosolic small ribosomal subunit"/>
    <property type="evidence" value="ECO:0007669"/>
    <property type="project" value="TreeGrafter"/>
</dbReference>
<dbReference type="Proteomes" id="UP000504756">
    <property type="component" value="Unassembled WGS sequence"/>
</dbReference>
<reference evidence="6 12" key="2">
    <citation type="submission" date="2020-06" db="EMBL/GenBank/DDBJ databases">
        <title>Draft genome sequence of Lactic acid bacteria from Okinawan-style tofu.</title>
        <authorList>
            <person name="Takara I."/>
            <person name="Ikematsu S."/>
        </authorList>
    </citation>
    <scope>NUCLEOTIDE SEQUENCE [LARGE SCALE GENOMIC DNA]</scope>
    <source>
        <strain evidence="12">lg38</strain>
        <strain evidence="6">Lg38</strain>
    </source>
</reference>
<dbReference type="RefSeq" id="WP_003133158.1">
    <property type="nucleotide sequence ID" value="NZ_AP026069.1"/>
</dbReference>
<dbReference type="InterPro" id="IPR023591">
    <property type="entry name" value="Ribosomal_uS2_flav_dom_sf"/>
</dbReference>
<reference evidence="7" key="5">
    <citation type="submission" date="2023-04" db="EMBL/GenBank/DDBJ databases">
        <title>Genomic analysis of Lactococcus garvieae isolates.</title>
        <authorList>
            <person name="Zhanghang C."/>
        </authorList>
    </citation>
    <scope>NUCLEOTIDE SEQUENCE</scope>
    <source>
        <strain evidence="7">ZB-1</strain>
    </source>
</reference>
<reference evidence="8 11" key="1">
    <citation type="submission" date="2016-10" db="EMBL/GenBank/DDBJ databases">
        <authorList>
            <person name="de Groot N.N."/>
        </authorList>
    </citation>
    <scope>NUCLEOTIDE SEQUENCE [LARGE SCALE GENOMIC DNA]</scope>
    <source>
        <strain evidence="8 11">M79</strain>
    </source>
</reference>
<dbReference type="Gene3D" id="1.10.287.610">
    <property type="entry name" value="Helix hairpin bin"/>
    <property type="match status" value="1"/>
</dbReference>
<proteinExistence type="inferred from homology"/>
<dbReference type="Proteomes" id="UP001164042">
    <property type="component" value="Chromosome"/>
</dbReference>
<dbReference type="PANTHER" id="PTHR12534:SF0">
    <property type="entry name" value="SMALL RIBOSOMAL SUBUNIT PROTEIN US2M"/>
    <property type="match status" value="1"/>
</dbReference>
<dbReference type="EMBL" id="CP118627">
    <property type="protein sequence ID" value="WEA13617.1"/>
    <property type="molecule type" value="Genomic_DNA"/>
</dbReference>
<dbReference type="Proteomes" id="UP001217324">
    <property type="component" value="Chromosome"/>
</dbReference>
<evidence type="ECO:0000313" key="7">
    <source>
        <dbReference type="EMBL" id="MDH7960591.1"/>
    </source>
</evidence>
<dbReference type="AlphaFoldDB" id="A0A098CX64"/>
<dbReference type="Gene3D" id="3.40.50.10490">
    <property type="entry name" value="Glucose-6-phosphate isomerase like protein, domain 1"/>
    <property type="match status" value="1"/>
</dbReference>
<reference evidence="9" key="3">
    <citation type="submission" date="2022-10" db="EMBL/GenBank/DDBJ databases">
        <title>Genome assembly of Lactococcus garvieae isolates from cricket gut.</title>
        <authorList>
            <person name="Luecke A.R."/>
            <person name="Brown A.M.V."/>
            <person name="Wakeman C.A."/>
        </authorList>
    </citation>
    <scope>NUCLEOTIDE SEQUENCE</scope>
    <source>
        <strain evidence="9">Alexii-11_2</strain>
    </source>
</reference>
<dbReference type="EMBL" id="FOTJ01000009">
    <property type="protein sequence ID" value="SFL43309.1"/>
    <property type="molecule type" value="Genomic_DNA"/>
</dbReference>
<dbReference type="InterPro" id="IPR001865">
    <property type="entry name" value="Ribosomal_uS2"/>
</dbReference>
<dbReference type="EMBL" id="BLXU01000011">
    <property type="protein sequence ID" value="GFO52448.1"/>
    <property type="molecule type" value="Genomic_DNA"/>
</dbReference>
<keyword evidence="3 5" id="KW-0687">Ribonucleoprotein</keyword>
<dbReference type="EMBL" id="CP109635">
    <property type="protein sequence ID" value="UYT10171.1"/>
    <property type="molecule type" value="Genomic_DNA"/>
</dbReference>
<sequence>MSVISMKQLLEAGVHFGHQTRRWNPKMKPYIFTERNGIHVIDLQKTVKLVDDAYNYVRNASSEGAVVLFVGTKKQASEAVKEEALRAGQYYVNHRWLGGMLTNWNTIQKRVARLKSINKMEEDGTFEVLPKKEVVLLNKERERLEKFIGGIADMPRIPDVMYVVDPHNEQIAIQEAQKLGIPVVAMVDTNADPDPIDVIIPANDDAIRAVKLITAKMADAIIEGRQGEDSVEAELAVKDTAASEESLEELAEIVEGK</sequence>
<dbReference type="OrthoDB" id="9808036at2"/>
<dbReference type="PROSITE" id="PS00962">
    <property type="entry name" value="RIBOSOMAL_S2_1"/>
    <property type="match status" value="1"/>
</dbReference>
<dbReference type="PANTHER" id="PTHR12534">
    <property type="entry name" value="30S RIBOSOMAL PROTEIN S2 PROKARYOTIC AND ORGANELLAR"/>
    <property type="match status" value="1"/>
</dbReference>
<dbReference type="GO" id="GO:0006412">
    <property type="term" value="P:translation"/>
    <property type="evidence" value="ECO:0007669"/>
    <property type="project" value="UniProtKB-UniRule"/>
</dbReference>
<evidence type="ECO:0000256" key="5">
    <source>
        <dbReference type="HAMAP-Rule" id="MF_00291"/>
    </source>
</evidence>
<evidence type="ECO:0000313" key="11">
    <source>
        <dbReference type="Proteomes" id="UP000181969"/>
    </source>
</evidence>
<dbReference type="GO" id="GO:0003735">
    <property type="term" value="F:structural constituent of ribosome"/>
    <property type="evidence" value="ECO:0007669"/>
    <property type="project" value="InterPro"/>
</dbReference>
<dbReference type="CDD" id="cd01425">
    <property type="entry name" value="RPS2"/>
    <property type="match status" value="1"/>
</dbReference>
<dbReference type="FunFam" id="1.10.287.610:FF:000001">
    <property type="entry name" value="30S ribosomal protein S2"/>
    <property type="match status" value="1"/>
</dbReference>
<organism evidence="6 12">
    <name type="scientific">Lactococcus garvieae</name>
    <dbReference type="NCBI Taxonomy" id="1363"/>
    <lineage>
        <taxon>Bacteria</taxon>
        <taxon>Bacillati</taxon>
        <taxon>Bacillota</taxon>
        <taxon>Bacilli</taxon>
        <taxon>Lactobacillales</taxon>
        <taxon>Streptococcaceae</taxon>
        <taxon>Lactococcus</taxon>
    </lineage>
</organism>
<evidence type="ECO:0000256" key="4">
    <source>
        <dbReference type="ARBA" id="ARBA00035256"/>
    </source>
</evidence>
<evidence type="ECO:0000313" key="6">
    <source>
        <dbReference type="EMBL" id="GFO52448.1"/>
    </source>
</evidence>
<accession>A0A098CX64</accession>
<dbReference type="PRINTS" id="PR00395">
    <property type="entry name" value="RIBOSOMALS2"/>
</dbReference>
<dbReference type="Pfam" id="PF00318">
    <property type="entry name" value="Ribosomal_S2"/>
    <property type="match status" value="1"/>
</dbReference>
<dbReference type="eggNOG" id="COG0052">
    <property type="taxonomic scope" value="Bacteria"/>
</dbReference>
<name>A0A098CX64_9LACT</name>
<dbReference type="Proteomes" id="UP001157396">
    <property type="component" value="Unassembled WGS sequence"/>
</dbReference>
<dbReference type="Proteomes" id="UP000181969">
    <property type="component" value="Unassembled WGS sequence"/>
</dbReference>
<evidence type="ECO:0000256" key="3">
    <source>
        <dbReference type="ARBA" id="ARBA00023274"/>
    </source>
</evidence>
<dbReference type="GeneID" id="75144705"/>
<comment type="similarity">
    <text evidence="1 5">Belongs to the universal ribosomal protein uS2 family.</text>
</comment>
<evidence type="ECO:0000256" key="2">
    <source>
        <dbReference type="ARBA" id="ARBA00022980"/>
    </source>
</evidence>